<dbReference type="PIRSF" id="PIRSF000977">
    <property type="entry name" value="Exodeoxyribonuclease_I"/>
    <property type="match status" value="1"/>
</dbReference>
<dbReference type="Pfam" id="PF00929">
    <property type="entry name" value="RNase_T"/>
    <property type="match status" value="1"/>
</dbReference>
<comment type="cofactor">
    <cofactor evidence="2">
        <name>Mg(2+)</name>
        <dbReference type="ChEBI" id="CHEBI:18420"/>
    </cofactor>
    <text evidence="2">Binds 2 Mg(2+) ions per monomer.</text>
</comment>
<feature type="domain" description="ExoI SH3-like" evidence="3">
    <location>
        <begin position="194"/>
        <end position="333"/>
    </location>
</feature>
<dbReference type="OrthoDB" id="9763470at2"/>
<dbReference type="PROSITE" id="PS51785">
    <property type="entry name" value="EXOI_C"/>
    <property type="match status" value="1"/>
</dbReference>
<proteinExistence type="predicted"/>
<keyword evidence="2" id="KW-0460">Magnesium</keyword>
<dbReference type="GO" id="GO:0046872">
    <property type="term" value="F:metal ion binding"/>
    <property type="evidence" value="ECO:0007669"/>
    <property type="project" value="UniProtKB-KW"/>
</dbReference>
<feature type="domain" description="ExoI C-terminal" evidence="4">
    <location>
        <begin position="338"/>
        <end position="460"/>
    </location>
</feature>
<protein>
    <submittedName>
        <fullName evidence="5">Exodeoxyribonuclease I subunit C</fullName>
    </submittedName>
</protein>
<evidence type="ECO:0000256" key="2">
    <source>
        <dbReference type="PIRSR" id="PIRSR000977-2"/>
    </source>
</evidence>
<dbReference type="PANTHER" id="PTHR30231">
    <property type="entry name" value="DNA POLYMERASE III SUBUNIT EPSILON"/>
    <property type="match status" value="1"/>
</dbReference>
<dbReference type="PROSITE" id="PS51784">
    <property type="entry name" value="EXOI_SH3"/>
    <property type="match status" value="1"/>
</dbReference>
<dbReference type="GO" id="GO:0045004">
    <property type="term" value="P:DNA replication proofreading"/>
    <property type="evidence" value="ECO:0007669"/>
    <property type="project" value="TreeGrafter"/>
</dbReference>
<dbReference type="SUPFAM" id="SSF53098">
    <property type="entry name" value="Ribonuclease H-like"/>
    <property type="match status" value="1"/>
</dbReference>
<accession>A0A1X7MQJ4</accession>
<dbReference type="Gene3D" id="1.20.1280.70">
    <property type="entry name" value="Exonuclease ExoI, domain 3"/>
    <property type="match status" value="1"/>
</dbReference>
<dbReference type="InterPro" id="IPR034747">
    <property type="entry name" value="EXOI_SH3"/>
</dbReference>
<sequence>MSFVFFDTETTGLKRGFDQILHFAAIKTDANLNEVARFEVRSRLLPHVLPHPAALLTNGLPIEQLTDANLPSHYTMVGQIRNALMSWSPAIFVGFNSIRFDEEMLRHALFQCLYPAFLTSNHRNCRADALGLVMAADAVSPVQLVVPLSAEGRRTFRLQELAAANGVAQTRAHDALSDVLATVELCRLVYQRSPELWQRFVRFSNKAAVADFVEAEDGFVLTEFFGGQAYHAAVTSIGSDPDQANGRLCLNLNADLSQLAAMNDVELRNCLAVKPCPIRSLRINAAPTLTALLDAPGHVLNECEISGLEDKARQVKADPAFCARLVAAYVASREPYPLSPHIEERIYNGFPSRDDEARMAAFHDVRWEERFAIVQSLDDERLRWFGLRLIYSEARSVLPKTTRAEVERYLTNQMINDGSGCLTFDRAMAETDELLMAGTASDVLLNQYRTYLQNRSARVAAFRSQLALPVAAKGYS</sequence>
<evidence type="ECO:0000256" key="1">
    <source>
        <dbReference type="PIRSR" id="PIRSR000977-1"/>
    </source>
</evidence>
<dbReference type="InterPro" id="IPR012337">
    <property type="entry name" value="RNaseH-like_sf"/>
</dbReference>
<dbReference type="GO" id="GO:0003677">
    <property type="term" value="F:DNA binding"/>
    <property type="evidence" value="ECO:0007669"/>
    <property type="project" value="UniProtKB-KW"/>
</dbReference>
<dbReference type="EMBL" id="FXBL01000003">
    <property type="protein sequence ID" value="SMH26621.1"/>
    <property type="molecule type" value="Genomic_DNA"/>
</dbReference>
<evidence type="ECO:0000259" key="3">
    <source>
        <dbReference type="PROSITE" id="PS51784"/>
    </source>
</evidence>
<dbReference type="RefSeq" id="WP_085462616.1">
    <property type="nucleotide sequence ID" value="NZ_FXBL01000003.1"/>
</dbReference>
<dbReference type="Gene3D" id="3.30.1520.20">
    <property type="entry name" value="Exonuclease ExoI, domain 2"/>
    <property type="match status" value="1"/>
</dbReference>
<feature type="binding site" evidence="2">
    <location>
        <position position="7"/>
    </location>
    <ligand>
        <name>Mg(2+)</name>
        <dbReference type="ChEBI" id="CHEBI:18420"/>
        <label>1</label>
    </ligand>
</feature>
<dbReference type="GO" id="GO:0005829">
    <property type="term" value="C:cytosol"/>
    <property type="evidence" value="ECO:0007669"/>
    <property type="project" value="TreeGrafter"/>
</dbReference>
<dbReference type="Proteomes" id="UP000193083">
    <property type="component" value="Unassembled WGS sequence"/>
</dbReference>
<organism evidence="5 6">
    <name type="scientific">Mesorhizobium australicum</name>
    <dbReference type="NCBI Taxonomy" id="536018"/>
    <lineage>
        <taxon>Bacteria</taxon>
        <taxon>Pseudomonadati</taxon>
        <taxon>Pseudomonadota</taxon>
        <taxon>Alphaproteobacteria</taxon>
        <taxon>Hyphomicrobiales</taxon>
        <taxon>Phyllobacteriaceae</taxon>
        <taxon>Mesorhizobium</taxon>
    </lineage>
</organism>
<dbReference type="InterPro" id="IPR023607">
    <property type="entry name" value="Exodeoxyribonuclease_I"/>
</dbReference>
<feature type="binding site" evidence="2">
    <location>
        <position position="9"/>
    </location>
    <ligand>
        <name>Mg(2+)</name>
        <dbReference type="ChEBI" id="CHEBI:18420"/>
        <label>2</label>
    </ligand>
</feature>
<dbReference type="SMART" id="SM00479">
    <property type="entry name" value="EXOIII"/>
    <property type="match status" value="1"/>
</dbReference>
<dbReference type="AlphaFoldDB" id="A0A1X7MQJ4"/>
<dbReference type="InterPro" id="IPR058561">
    <property type="entry name" value="Exonuc_1_C"/>
</dbReference>
<name>A0A1X7MQJ4_9HYPH</name>
<dbReference type="GO" id="GO:0008310">
    <property type="term" value="F:single-stranded DNA 3'-5' DNA exonuclease activity"/>
    <property type="evidence" value="ECO:0007669"/>
    <property type="project" value="UniProtKB-EC"/>
</dbReference>
<dbReference type="PANTHER" id="PTHR30231:SF41">
    <property type="entry name" value="DNA POLYMERASE III SUBUNIT EPSILON"/>
    <property type="match status" value="1"/>
</dbReference>
<evidence type="ECO:0000313" key="6">
    <source>
        <dbReference type="Proteomes" id="UP000193083"/>
    </source>
</evidence>
<reference evidence="5 6" key="1">
    <citation type="submission" date="2017-04" db="EMBL/GenBank/DDBJ databases">
        <authorList>
            <person name="Afonso C.L."/>
            <person name="Miller P.J."/>
            <person name="Scott M.A."/>
            <person name="Spackman E."/>
            <person name="Goraichik I."/>
            <person name="Dimitrov K.M."/>
            <person name="Suarez D.L."/>
            <person name="Swayne D.E."/>
        </authorList>
    </citation>
    <scope>NUCLEOTIDE SEQUENCE [LARGE SCALE GENOMIC DNA]</scope>
    <source>
        <strain evidence="5 6">B5P</strain>
    </source>
</reference>
<feature type="binding site" evidence="1">
    <location>
        <position position="157"/>
    </location>
    <ligand>
        <name>substrate</name>
    </ligand>
</feature>
<evidence type="ECO:0000259" key="4">
    <source>
        <dbReference type="PROSITE" id="PS51785"/>
    </source>
</evidence>
<feature type="binding site" evidence="2">
    <location>
        <position position="178"/>
    </location>
    <ligand>
        <name>Mg(2+)</name>
        <dbReference type="ChEBI" id="CHEBI:18420"/>
        <label>2</label>
    </ligand>
</feature>
<keyword evidence="2" id="KW-0479">Metal-binding</keyword>
<dbReference type="Gene3D" id="3.30.420.10">
    <property type="entry name" value="Ribonuclease H-like superfamily/Ribonuclease H"/>
    <property type="match status" value="1"/>
</dbReference>
<evidence type="ECO:0000313" key="5">
    <source>
        <dbReference type="EMBL" id="SMH26621.1"/>
    </source>
</evidence>
<dbReference type="InterPro" id="IPR036397">
    <property type="entry name" value="RNaseH_sf"/>
</dbReference>
<keyword evidence="6" id="KW-1185">Reference proteome</keyword>
<dbReference type="InterPro" id="IPR013520">
    <property type="entry name" value="Ribonucl_H"/>
</dbReference>
<feature type="binding site" evidence="1">
    <location>
        <position position="9"/>
    </location>
    <ligand>
        <name>substrate</name>
    </ligand>
</feature>
<dbReference type="InterPro" id="IPR038649">
    <property type="entry name" value="EXOI_SH3_sf"/>
</dbReference>
<gene>
    <name evidence="5" type="ORF">SAMN02982922_0370</name>
</gene>